<gene>
    <name evidence="4" type="ORF">H9756_02915</name>
</gene>
<evidence type="ECO:0000259" key="3">
    <source>
        <dbReference type="Pfam" id="PF00248"/>
    </source>
</evidence>
<dbReference type="FunFam" id="3.20.20.100:FF:000004">
    <property type="entry name" value="Oxidoreductase, aldo/keto reductase"/>
    <property type="match status" value="1"/>
</dbReference>
<dbReference type="InterPro" id="IPR020471">
    <property type="entry name" value="AKR"/>
</dbReference>
<evidence type="ECO:0000256" key="2">
    <source>
        <dbReference type="SAM" id="MobiDB-lite"/>
    </source>
</evidence>
<evidence type="ECO:0000313" key="5">
    <source>
        <dbReference type="Proteomes" id="UP000823895"/>
    </source>
</evidence>
<feature type="compositionally biased region" description="Polar residues" evidence="2">
    <location>
        <begin position="336"/>
        <end position="345"/>
    </location>
</feature>
<dbReference type="SUPFAM" id="SSF51430">
    <property type="entry name" value="NAD(P)-linked oxidoreductase"/>
    <property type="match status" value="1"/>
</dbReference>
<dbReference type="InterPro" id="IPR036812">
    <property type="entry name" value="NAD(P)_OxRdtase_dom_sf"/>
</dbReference>
<evidence type="ECO:0000256" key="1">
    <source>
        <dbReference type="ARBA" id="ARBA00023002"/>
    </source>
</evidence>
<name>A0A9D2P2Y4_9FIRM</name>
<sequence length="352" mass="39375">MQYTKLGNSELNVSRICMGCMGFGDSQNGQHSWTLDEEHSREIIRRGLELGVNFFDTAIGYQSGTSEQYLGRALRDFAKREDVVVATKFLPRTQEEIAAGITGQQHIEQMVNTSLKNLGLDYVDLYIYHMWDYETPLYDIMDGLNRIVKAGKVRYIGISNCFAYQLAKANALAEKEGFARFVSVQGHYNLIFREEEREMAKLCAEDNIAMTPYSALASGRLSKHPGESSKRLEEDSYAKFKYDTTAKQDSVIINRVAELAEKRGVSMTEISLAWLLTKVAAPIAGATKLHHIEGAAKAVELTLTPEETAYLEEPYVPHKLAGVMAQNTPAAAKQQHVWSTGSQKIETSKNEK</sequence>
<reference evidence="4" key="2">
    <citation type="submission" date="2021-04" db="EMBL/GenBank/DDBJ databases">
        <authorList>
            <person name="Gilroy R."/>
        </authorList>
    </citation>
    <scope>NUCLEOTIDE SEQUENCE</scope>
    <source>
        <strain evidence="4">CHK165-2605</strain>
    </source>
</reference>
<dbReference type="PANTHER" id="PTHR43364">
    <property type="entry name" value="NADH-SPECIFIC METHYLGLYOXAL REDUCTASE-RELATED"/>
    <property type="match status" value="1"/>
</dbReference>
<dbReference type="PRINTS" id="PR00069">
    <property type="entry name" value="ALDKETRDTASE"/>
</dbReference>
<keyword evidence="1" id="KW-0560">Oxidoreductase</keyword>
<dbReference type="InterPro" id="IPR023210">
    <property type="entry name" value="NADP_OxRdtase_dom"/>
</dbReference>
<dbReference type="InterPro" id="IPR050523">
    <property type="entry name" value="AKR_Detox_Biosynth"/>
</dbReference>
<dbReference type="GO" id="GO:0016491">
    <property type="term" value="F:oxidoreductase activity"/>
    <property type="evidence" value="ECO:0007669"/>
    <property type="project" value="UniProtKB-KW"/>
</dbReference>
<comment type="caution">
    <text evidence="4">The sequence shown here is derived from an EMBL/GenBank/DDBJ whole genome shotgun (WGS) entry which is preliminary data.</text>
</comment>
<feature type="domain" description="NADP-dependent oxidoreductase" evidence="3">
    <location>
        <begin position="21"/>
        <end position="313"/>
    </location>
</feature>
<dbReference type="AlphaFoldDB" id="A0A9D2P2Y4"/>
<dbReference type="PANTHER" id="PTHR43364:SF4">
    <property type="entry name" value="NAD(P)-LINKED OXIDOREDUCTASE SUPERFAMILY PROTEIN"/>
    <property type="match status" value="1"/>
</dbReference>
<proteinExistence type="predicted"/>
<evidence type="ECO:0000313" key="4">
    <source>
        <dbReference type="EMBL" id="HJC42622.1"/>
    </source>
</evidence>
<dbReference type="CDD" id="cd19079">
    <property type="entry name" value="AKR_EcYajO-like"/>
    <property type="match status" value="1"/>
</dbReference>
<feature type="region of interest" description="Disordered" evidence="2">
    <location>
        <begin position="332"/>
        <end position="352"/>
    </location>
</feature>
<protein>
    <submittedName>
        <fullName evidence="4">Aldo/keto reductase</fullName>
    </submittedName>
</protein>
<dbReference type="Pfam" id="PF00248">
    <property type="entry name" value="Aldo_ket_red"/>
    <property type="match status" value="1"/>
</dbReference>
<dbReference type="GO" id="GO:0005829">
    <property type="term" value="C:cytosol"/>
    <property type="evidence" value="ECO:0007669"/>
    <property type="project" value="UniProtKB-ARBA"/>
</dbReference>
<accession>A0A9D2P2Y4</accession>
<dbReference type="EMBL" id="DWWI01000064">
    <property type="protein sequence ID" value="HJC42622.1"/>
    <property type="molecule type" value="Genomic_DNA"/>
</dbReference>
<organism evidence="4 5">
    <name type="scientific">Candidatus Mediterraneibacter gallistercoris</name>
    <dbReference type="NCBI Taxonomy" id="2838671"/>
    <lineage>
        <taxon>Bacteria</taxon>
        <taxon>Bacillati</taxon>
        <taxon>Bacillota</taxon>
        <taxon>Clostridia</taxon>
        <taxon>Lachnospirales</taxon>
        <taxon>Lachnospiraceae</taxon>
        <taxon>Mediterraneibacter</taxon>
    </lineage>
</organism>
<dbReference type="Proteomes" id="UP000823895">
    <property type="component" value="Unassembled WGS sequence"/>
</dbReference>
<dbReference type="Gene3D" id="3.20.20.100">
    <property type="entry name" value="NADP-dependent oxidoreductase domain"/>
    <property type="match status" value="1"/>
</dbReference>
<reference evidence="4" key="1">
    <citation type="journal article" date="2021" name="PeerJ">
        <title>Extensive microbial diversity within the chicken gut microbiome revealed by metagenomics and culture.</title>
        <authorList>
            <person name="Gilroy R."/>
            <person name="Ravi A."/>
            <person name="Getino M."/>
            <person name="Pursley I."/>
            <person name="Horton D.L."/>
            <person name="Alikhan N.F."/>
            <person name="Baker D."/>
            <person name="Gharbi K."/>
            <person name="Hall N."/>
            <person name="Watson M."/>
            <person name="Adriaenssens E.M."/>
            <person name="Foster-Nyarko E."/>
            <person name="Jarju S."/>
            <person name="Secka A."/>
            <person name="Antonio M."/>
            <person name="Oren A."/>
            <person name="Chaudhuri R.R."/>
            <person name="La Ragione R."/>
            <person name="Hildebrand F."/>
            <person name="Pallen M.J."/>
        </authorList>
    </citation>
    <scope>NUCLEOTIDE SEQUENCE</scope>
    <source>
        <strain evidence="4">CHK165-2605</strain>
    </source>
</reference>